<comment type="caution">
    <text evidence="2">The sequence shown here is derived from an EMBL/GenBank/DDBJ whole genome shotgun (WGS) entry which is preliminary data.</text>
</comment>
<protein>
    <submittedName>
        <fullName evidence="2">Caspase family protein</fullName>
    </submittedName>
</protein>
<accession>A0A7J5GYE2</accession>
<proteinExistence type="predicted"/>
<reference evidence="2 3" key="1">
    <citation type="journal article" date="2019" name="Nat. Med.">
        <title>A library of human gut bacterial isolates paired with longitudinal multiomics data enables mechanistic microbiome research.</title>
        <authorList>
            <person name="Poyet M."/>
            <person name="Groussin M."/>
            <person name="Gibbons S.M."/>
            <person name="Avila-Pacheco J."/>
            <person name="Jiang X."/>
            <person name="Kearney S.M."/>
            <person name="Perrotta A.R."/>
            <person name="Berdy B."/>
            <person name="Zhao S."/>
            <person name="Lieberman T.D."/>
            <person name="Swanson P.K."/>
            <person name="Smith M."/>
            <person name="Roesemann S."/>
            <person name="Alexander J.E."/>
            <person name="Rich S.A."/>
            <person name="Livny J."/>
            <person name="Vlamakis H."/>
            <person name="Clish C."/>
            <person name="Bullock K."/>
            <person name="Deik A."/>
            <person name="Scott J."/>
            <person name="Pierce K.A."/>
            <person name="Xavier R.J."/>
            <person name="Alm E.J."/>
        </authorList>
    </citation>
    <scope>NUCLEOTIDE SEQUENCE [LARGE SCALE GENOMIC DNA]</scope>
    <source>
        <strain evidence="2 3">BIOML-A19</strain>
    </source>
</reference>
<name>A0A7J5GYE2_BACUN</name>
<dbReference type="RefSeq" id="WP_151875691.1">
    <property type="nucleotide sequence ID" value="NZ_WCTY01000024.1"/>
</dbReference>
<dbReference type="Gene3D" id="3.40.50.1460">
    <property type="match status" value="1"/>
</dbReference>
<dbReference type="Proteomes" id="UP000487221">
    <property type="component" value="Unassembled WGS sequence"/>
</dbReference>
<dbReference type="SUPFAM" id="SSF52129">
    <property type="entry name" value="Caspase-like"/>
    <property type="match status" value="1"/>
</dbReference>
<evidence type="ECO:0000313" key="3">
    <source>
        <dbReference type="Proteomes" id="UP000487221"/>
    </source>
</evidence>
<dbReference type="AlphaFoldDB" id="A0A7J5GYE2"/>
<dbReference type="InterPro" id="IPR029030">
    <property type="entry name" value="Caspase-like_dom_sf"/>
</dbReference>
<sequence>MKRCLIIIGNQGTPSKGNFLPGVSRDVNNYLSFFKSDNGGAWENDEIIPKVYDWTSAGLYSTIYGRRMGGLDYAVIVFAGHGYALRNGETYFELSDANDVSLSTIKSWFPAQKVLMIADSCQCFVNLYREGGILSEALAQRQFSQHRDYLRNLYNSHIRSVPTGAFTFASAVSPGESANDTSKGGLYSYNLLNVANDCVNNTHIGGSVIPIDAIHAVAKANVMKESNNNQHPKLTMILNSGVYDSEQYSLVFPPFLVK</sequence>
<dbReference type="InterPro" id="IPR011600">
    <property type="entry name" value="Pept_C14_caspase"/>
</dbReference>
<evidence type="ECO:0000259" key="1">
    <source>
        <dbReference type="Pfam" id="PF00656"/>
    </source>
</evidence>
<feature type="domain" description="Peptidase C14 caspase" evidence="1">
    <location>
        <begin position="4"/>
        <end position="235"/>
    </location>
</feature>
<dbReference type="Pfam" id="PF00656">
    <property type="entry name" value="Peptidase_C14"/>
    <property type="match status" value="1"/>
</dbReference>
<dbReference type="EMBL" id="WCTY01000024">
    <property type="protein sequence ID" value="KAB4182613.1"/>
    <property type="molecule type" value="Genomic_DNA"/>
</dbReference>
<gene>
    <name evidence="2" type="ORF">GAQ44_13355</name>
</gene>
<evidence type="ECO:0000313" key="2">
    <source>
        <dbReference type="EMBL" id="KAB4182613.1"/>
    </source>
</evidence>
<dbReference type="GO" id="GO:0006508">
    <property type="term" value="P:proteolysis"/>
    <property type="evidence" value="ECO:0007669"/>
    <property type="project" value="InterPro"/>
</dbReference>
<organism evidence="2 3">
    <name type="scientific">Bacteroides uniformis</name>
    <dbReference type="NCBI Taxonomy" id="820"/>
    <lineage>
        <taxon>Bacteria</taxon>
        <taxon>Pseudomonadati</taxon>
        <taxon>Bacteroidota</taxon>
        <taxon>Bacteroidia</taxon>
        <taxon>Bacteroidales</taxon>
        <taxon>Bacteroidaceae</taxon>
        <taxon>Bacteroides</taxon>
    </lineage>
</organism>
<dbReference type="GO" id="GO:0004197">
    <property type="term" value="F:cysteine-type endopeptidase activity"/>
    <property type="evidence" value="ECO:0007669"/>
    <property type="project" value="InterPro"/>
</dbReference>